<accession>A0A840RRD9</accession>
<name>A0A840RRD9_9BURK</name>
<keyword evidence="2" id="KW-1185">Reference proteome</keyword>
<dbReference type="AlphaFoldDB" id="A0A840RRD9"/>
<sequence>MPSETLGQYEIEYSGVLLPDSEHWAAYLTVFAPSPNPMHRNNIFPNQRVSVEHVFATQDEAQQEAHKVGTEMINQCNSSKS</sequence>
<evidence type="ECO:0000313" key="2">
    <source>
        <dbReference type="Proteomes" id="UP000571084"/>
    </source>
</evidence>
<organism evidence="1 2">
    <name type="scientific">Glaciimonas immobilis</name>
    <dbReference type="NCBI Taxonomy" id="728004"/>
    <lineage>
        <taxon>Bacteria</taxon>
        <taxon>Pseudomonadati</taxon>
        <taxon>Pseudomonadota</taxon>
        <taxon>Betaproteobacteria</taxon>
        <taxon>Burkholderiales</taxon>
        <taxon>Oxalobacteraceae</taxon>
        <taxon>Glaciimonas</taxon>
    </lineage>
</organism>
<reference evidence="1 2" key="1">
    <citation type="submission" date="2020-08" db="EMBL/GenBank/DDBJ databases">
        <title>Genomic Encyclopedia of Type Strains, Phase IV (KMG-IV): sequencing the most valuable type-strain genomes for metagenomic binning, comparative biology and taxonomic classification.</title>
        <authorList>
            <person name="Goeker M."/>
        </authorList>
    </citation>
    <scope>NUCLEOTIDE SEQUENCE [LARGE SCALE GENOMIC DNA]</scope>
    <source>
        <strain evidence="1 2">DSM 23240</strain>
    </source>
</reference>
<dbReference type="RefSeq" id="WP_168055207.1">
    <property type="nucleotide sequence ID" value="NZ_JAAOZT010000006.1"/>
</dbReference>
<proteinExistence type="predicted"/>
<dbReference type="EMBL" id="JACHHQ010000002">
    <property type="protein sequence ID" value="MBB5199284.1"/>
    <property type="molecule type" value="Genomic_DNA"/>
</dbReference>
<dbReference type="Proteomes" id="UP000571084">
    <property type="component" value="Unassembled WGS sequence"/>
</dbReference>
<gene>
    <name evidence="1" type="ORF">HNR39_001111</name>
</gene>
<evidence type="ECO:0000313" key="1">
    <source>
        <dbReference type="EMBL" id="MBB5199284.1"/>
    </source>
</evidence>
<protein>
    <submittedName>
        <fullName evidence="1">Uncharacterized protein</fullName>
    </submittedName>
</protein>
<comment type="caution">
    <text evidence="1">The sequence shown here is derived from an EMBL/GenBank/DDBJ whole genome shotgun (WGS) entry which is preliminary data.</text>
</comment>